<feature type="region of interest" description="Disordered" evidence="1">
    <location>
        <begin position="859"/>
        <end position="896"/>
    </location>
</feature>
<evidence type="ECO:0000313" key="3">
    <source>
        <dbReference type="Proteomes" id="UP000078397"/>
    </source>
</evidence>
<feature type="region of interest" description="Disordered" evidence="1">
    <location>
        <begin position="174"/>
        <end position="199"/>
    </location>
</feature>
<feature type="compositionally biased region" description="Polar residues" evidence="1">
    <location>
        <begin position="116"/>
        <end position="130"/>
    </location>
</feature>
<dbReference type="KEGG" id="pchm:VFPPC_05076"/>
<keyword evidence="3" id="KW-1185">Reference proteome</keyword>
<name>A0A179FUP4_METCM</name>
<feature type="region of interest" description="Disordered" evidence="1">
    <location>
        <begin position="85"/>
        <end position="130"/>
    </location>
</feature>
<feature type="compositionally biased region" description="Polar residues" evidence="1">
    <location>
        <begin position="177"/>
        <end position="198"/>
    </location>
</feature>
<evidence type="ECO:0000313" key="2">
    <source>
        <dbReference type="EMBL" id="OAQ68920.1"/>
    </source>
</evidence>
<reference evidence="2 3" key="1">
    <citation type="journal article" date="2016" name="PLoS Pathog.">
        <title>Biosynthesis of antibiotic leucinostatins in bio-control fungus Purpureocillium lilacinum and their inhibition on phytophthora revealed by genome mining.</title>
        <authorList>
            <person name="Wang G."/>
            <person name="Liu Z."/>
            <person name="Lin R."/>
            <person name="Li E."/>
            <person name="Mao Z."/>
            <person name="Ling J."/>
            <person name="Yang Y."/>
            <person name="Yin W.B."/>
            <person name="Xie B."/>
        </authorList>
    </citation>
    <scope>NUCLEOTIDE SEQUENCE [LARGE SCALE GENOMIC DNA]</scope>
    <source>
        <strain evidence="2">170</strain>
    </source>
</reference>
<dbReference type="EMBL" id="LSBJ02000003">
    <property type="protein sequence ID" value="OAQ68920.1"/>
    <property type="molecule type" value="Genomic_DNA"/>
</dbReference>
<dbReference type="GeneID" id="28848317"/>
<gene>
    <name evidence="2" type="ORF">VFPPC_05076</name>
</gene>
<sequence length="896" mass="100025">MASKHPVPSRAALNALRGVILTTSCSVILLAEERRRRLQIARAAIENARKLHVVQSNRGPIALAETNASWEGRFAEVDQEVLSMASLPRPRTSTRRRGRSHLIGSQNENESHNNDNGRTQSLSRANAENTATEFNSSADLLNRGLDMVDLEKLRLASLKPRINNVLEWKAPRPVAQRNPSMPSPSTEARTADANTTSHLVEEPSLETDVYEPILDNPEAQDVDSVEVAQVYLEKASQGRLNARPFYDDATLALEQLLKDLETSCFSGATSLERIDLAVKIFQRIAAYGPPIPRVARPLRSQGIRLLQIISTACPDRLAATLTTLLPLNKDPLKFLTPLITFAQHGGNRRAVRDCLVFLSQNAKSCSWARGMLICRLLTRHARIHADFDQTKRLYRVLQDAGLFEEVSIPQSTLYKIRRSMVILALEHGDDSFADVELGLLNKLDVAACKSDIRLQTRVIARNAAKAKWADVFSDIEVLGQKSNVQCVDFQRMLTRATEIFAQNHNARELEMVLRKFATDYQLKLKNRWIYTVFDYYASRRQVEPAFSWLQFCSNNGLQMDSACNERFFARCRKFWGFSGKTIHSLEARLRDLDCVRQRPGATAKITPAGDNGDLSRQMRSMASNEEWERVAEVYETAVAAGRDIPAECFRFVVLAHTKGPNPDMERASKLIQSNYEEGHDVTEALTPLLLAKLKRGDDPCTLINNALRMGVRLHDSAYNKAAQALSAIGNHQAAAEMCEIAARENGGGQLLYNEYNFANLVFAYTGSASYKALQSLLSTFTSDVQWWHGSRTCKETIKLAMKTTAMRSVAHEENSAPHRQALDRLDNALIHVKMCRSTRGDRQTVSEAYVRLAAVPSIRAHQKTNRTPGNKAHKARQGQEVVETSQPELAAAVGSG</sequence>
<dbReference type="STRING" id="1380566.A0A179FUP4"/>
<comment type="caution">
    <text evidence="2">The sequence shown here is derived from an EMBL/GenBank/DDBJ whole genome shotgun (WGS) entry which is preliminary data.</text>
</comment>
<dbReference type="OrthoDB" id="185373at2759"/>
<accession>A0A179FUP4</accession>
<dbReference type="Proteomes" id="UP000078397">
    <property type="component" value="Unassembled WGS sequence"/>
</dbReference>
<proteinExistence type="predicted"/>
<dbReference type="AlphaFoldDB" id="A0A179FUP4"/>
<dbReference type="RefSeq" id="XP_018145770.1">
    <property type="nucleotide sequence ID" value="XM_018284323.1"/>
</dbReference>
<evidence type="ECO:0000256" key="1">
    <source>
        <dbReference type="SAM" id="MobiDB-lite"/>
    </source>
</evidence>
<evidence type="ECO:0008006" key="4">
    <source>
        <dbReference type="Google" id="ProtNLM"/>
    </source>
</evidence>
<organism evidence="2 3">
    <name type="scientific">Pochonia chlamydosporia 170</name>
    <dbReference type="NCBI Taxonomy" id="1380566"/>
    <lineage>
        <taxon>Eukaryota</taxon>
        <taxon>Fungi</taxon>
        <taxon>Dikarya</taxon>
        <taxon>Ascomycota</taxon>
        <taxon>Pezizomycotina</taxon>
        <taxon>Sordariomycetes</taxon>
        <taxon>Hypocreomycetidae</taxon>
        <taxon>Hypocreales</taxon>
        <taxon>Clavicipitaceae</taxon>
        <taxon>Pochonia</taxon>
    </lineage>
</organism>
<protein>
    <recommendedName>
        <fullName evidence="4">Pentatricopeptide repeat protein</fullName>
    </recommendedName>
</protein>